<evidence type="ECO:0000256" key="7">
    <source>
        <dbReference type="ARBA" id="ARBA00023163"/>
    </source>
</evidence>
<dbReference type="PANTHER" id="PTHR26374:SF379">
    <property type="entry name" value="ZINC FINGER PROTEIN ZAT12"/>
    <property type="match status" value="1"/>
</dbReference>
<evidence type="ECO:0000256" key="5">
    <source>
        <dbReference type="ARBA" id="ARBA00022833"/>
    </source>
</evidence>
<name>A0A6P5Z3R7_DURZI</name>
<protein>
    <submittedName>
        <fullName evidence="12">Zinc finger protein ZAT11-like</fullName>
    </submittedName>
</protein>
<evidence type="ECO:0000256" key="9">
    <source>
        <dbReference type="PROSITE-ProRule" id="PRU00042"/>
    </source>
</evidence>
<dbReference type="PROSITE" id="PS50157">
    <property type="entry name" value="ZINC_FINGER_C2H2_2"/>
    <property type="match status" value="2"/>
</dbReference>
<keyword evidence="8" id="KW-0539">Nucleus</keyword>
<dbReference type="SUPFAM" id="SSF57667">
    <property type="entry name" value="beta-beta-alpha zinc fingers"/>
    <property type="match status" value="1"/>
</dbReference>
<feature type="domain" description="C2H2-type" evidence="10">
    <location>
        <begin position="39"/>
        <end position="66"/>
    </location>
</feature>
<evidence type="ECO:0000256" key="2">
    <source>
        <dbReference type="ARBA" id="ARBA00022723"/>
    </source>
</evidence>
<dbReference type="OrthoDB" id="9411774at2759"/>
<dbReference type="RefSeq" id="XP_022747252.1">
    <property type="nucleotide sequence ID" value="XM_022891517.1"/>
</dbReference>
<dbReference type="KEGG" id="dzi:111296997"/>
<gene>
    <name evidence="12" type="primary">LOC111296997</name>
</gene>
<dbReference type="Proteomes" id="UP000515121">
    <property type="component" value="Unplaced"/>
</dbReference>
<dbReference type="InterPro" id="IPR036236">
    <property type="entry name" value="Znf_C2H2_sf"/>
</dbReference>
<evidence type="ECO:0000259" key="10">
    <source>
        <dbReference type="PROSITE" id="PS50157"/>
    </source>
</evidence>
<dbReference type="GO" id="GO:0005634">
    <property type="term" value="C:nucleus"/>
    <property type="evidence" value="ECO:0007669"/>
    <property type="project" value="UniProtKB-SubCell"/>
</dbReference>
<dbReference type="PANTHER" id="PTHR26374">
    <property type="entry name" value="ZINC FINGER PROTEIN ZAT5"/>
    <property type="match status" value="1"/>
</dbReference>
<dbReference type="PROSITE" id="PS00028">
    <property type="entry name" value="ZINC_FINGER_C2H2_1"/>
    <property type="match status" value="2"/>
</dbReference>
<keyword evidence="7" id="KW-0804">Transcription</keyword>
<dbReference type="InterPro" id="IPR013087">
    <property type="entry name" value="Znf_C2H2_type"/>
</dbReference>
<dbReference type="Gene3D" id="3.30.160.60">
    <property type="entry name" value="Classic Zinc Finger"/>
    <property type="match status" value="1"/>
</dbReference>
<feature type="domain" description="C2H2-type" evidence="10">
    <location>
        <begin position="87"/>
        <end position="114"/>
    </location>
</feature>
<reference evidence="12" key="1">
    <citation type="submission" date="2025-08" db="UniProtKB">
        <authorList>
            <consortium name="RefSeq"/>
        </authorList>
    </citation>
    <scope>IDENTIFICATION</scope>
    <source>
        <tissue evidence="12">Fruit stalk</tissue>
    </source>
</reference>
<keyword evidence="11" id="KW-1185">Reference proteome</keyword>
<evidence type="ECO:0000256" key="6">
    <source>
        <dbReference type="ARBA" id="ARBA00023015"/>
    </source>
</evidence>
<keyword evidence="6" id="KW-0805">Transcription regulation</keyword>
<dbReference type="GeneID" id="111296997"/>
<dbReference type="Pfam" id="PF13912">
    <property type="entry name" value="zf-C2H2_6"/>
    <property type="match status" value="2"/>
</dbReference>
<evidence type="ECO:0000256" key="8">
    <source>
        <dbReference type="ARBA" id="ARBA00023242"/>
    </source>
</evidence>
<dbReference type="GO" id="GO:0006950">
    <property type="term" value="P:response to stress"/>
    <property type="evidence" value="ECO:0007669"/>
    <property type="project" value="TreeGrafter"/>
</dbReference>
<sequence>MKRERENGEIQGFDIAKCLMLISQGLETKPKDHLVSEVFKCKTCHRRFSSFQALGGHRAGHKRPRLTADKANEQTQFLSSSTKRKAHECSICGQEFSMGQALGGHMRRHRAAMNESFSPFPVVPTLPVLKRSNSSRRVVCLDLNLTPLQNDLLVLFGTKVDYLRI</sequence>
<evidence type="ECO:0000313" key="11">
    <source>
        <dbReference type="Proteomes" id="UP000515121"/>
    </source>
</evidence>
<evidence type="ECO:0000313" key="12">
    <source>
        <dbReference type="RefSeq" id="XP_022747252.1"/>
    </source>
</evidence>
<keyword evidence="3" id="KW-0677">Repeat</keyword>
<accession>A0A6P5Z3R7</accession>
<dbReference type="GO" id="GO:0010200">
    <property type="term" value="P:response to chitin"/>
    <property type="evidence" value="ECO:0007669"/>
    <property type="project" value="TreeGrafter"/>
</dbReference>
<comment type="subcellular location">
    <subcellularLocation>
        <location evidence="1">Nucleus</location>
    </subcellularLocation>
</comment>
<keyword evidence="4 9" id="KW-0863">Zinc-finger</keyword>
<dbReference type="AlphaFoldDB" id="A0A6P5Z3R7"/>
<keyword evidence="2" id="KW-0479">Metal-binding</keyword>
<keyword evidence="5" id="KW-0862">Zinc</keyword>
<evidence type="ECO:0000256" key="3">
    <source>
        <dbReference type="ARBA" id="ARBA00022737"/>
    </source>
</evidence>
<evidence type="ECO:0000256" key="1">
    <source>
        <dbReference type="ARBA" id="ARBA00004123"/>
    </source>
</evidence>
<organism evidence="11 12">
    <name type="scientific">Durio zibethinus</name>
    <name type="common">Durian</name>
    <dbReference type="NCBI Taxonomy" id="66656"/>
    <lineage>
        <taxon>Eukaryota</taxon>
        <taxon>Viridiplantae</taxon>
        <taxon>Streptophyta</taxon>
        <taxon>Embryophyta</taxon>
        <taxon>Tracheophyta</taxon>
        <taxon>Spermatophyta</taxon>
        <taxon>Magnoliopsida</taxon>
        <taxon>eudicotyledons</taxon>
        <taxon>Gunneridae</taxon>
        <taxon>Pentapetalae</taxon>
        <taxon>rosids</taxon>
        <taxon>malvids</taxon>
        <taxon>Malvales</taxon>
        <taxon>Malvaceae</taxon>
        <taxon>Helicteroideae</taxon>
        <taxon>Durio</taxon>
    </lineage>
</organism>
<evidence type="ECO:0000256" key="4">
    <source>
        <dbReference type="ARBA" id="ARBA00022771"/>
    </source>
</evidence>
<proteinExistence type="predicted"/>
<dbReference type="SMART" id="SM00355">
    <property type="entry name" value="ZnF_C2H2"/>
    <property type="match status" value="2"/>
</dbReference>
<dbReference type="GO" id="GO:0008270">
    <property type="term" value="F:zinc ion binding"/>
    <property type="evidence" value="ECO:0007669"/>
    <property type="project" value="UniProtKB-KW"/>
</dbReference>